<name>A0A1H5XNP6_9BACT</name>
<dbReference type="PROSITE" id="PS51257">
    <property type="entry name" value="PROKAR_LIPOPROTEIN"/>
    <property type="match status" value="1"/>
</dbReference>
<gene>
    <name evidence="1" type="ORF">SAMN03080598_02597</name>
</gene>
<dbReference type="AlphaFoldDB" id="A0A1H5XNP6"/>
<proteinExistence type="predicted"/>
<reference evidence="2" key="1">
    <citation type="submission" date="2016-10" db="EMBL/GenBank/DDBJ databases">
        <authorList>
            <person name="Varghese N."/>
            <person name="Submissions S."/>
        </authorList>
    </citation>
    <scope>NUCLEOTIDE SEQUENCE [LARGE SCALE GENOMIC DNA]</scope>
    <source>
        <strain evidence="2">DSM 17298</strain>
    </source>
</reference>
<dbReference type="SUPFAM" id="SSF52266">
    <property type="entry name" value="SGNH hydrolase"/>
    <property type="match status" value="2"/>
</dbReference>
<evidence type="ECO:0008006" key="3">
    <source>
        <dbReference type="Google" id="ProtNLM"/>
    </source>
</evidence>
<evidence type="ECO:0000313" key="1">
    <source>
        <dbReference type="EMBL" id="SEG13243.1"/>
    </source>
</evidence>
<keyword evidence="2" id="KW-1185">Reference proteome</keyword>
<accession>A0A1H5XNP6</accession>
<dbReference type="STRING" id="1120964.GCA_001313265_03103"/>
<dbReference type="RefSeq" id="WP_200820580.1">
    <property type="nucleotide sequence ID" value="NZ_FNVR01000014.1"/>
</dbReference>
<sequence length="487" mass="50716">MKNILKYIFLPAVGFLASCSYEFPVNEIIEPTSGEANFASTIVIGDGIAAGFMDGALYDRGQSNSFAVQMTNQMKSLGGGNFNLPLINSVNGFYAIGPGNSILGRLILKTVNGVTSPAPIGPGDLPGPFSGNKAELNNFSIPGLTLGLALIPQTGGPNVPQNPAFNPYYARFASNPGVSTPIGDAATALGTNGTFFTFWLGSSDVLGYAVGGASNPAILTPNDAFAQRFTLALGAMLQANPDAKGAVANIPDLNVLPYFNLVPWNALPLDGPTAAAVNQGFAQYNGGLLQLQAMGAITEAERILRTINFTAGQNGYLMSDENLTDLTQFGLPSIRQSNSSDRSTLTLAQALGQPVGGNPQVVRGVSFPVEDQFVLTSTEQAEIQDKINAFNGVIASAVQANPQRLVLVDIKGLLNRVREGSVNSGGVSLTASIVPPNGGFSVDGVHPNGRAHGFIANEFIDAINSKWGANIPLVNPNAIPGNDLPIQ</sequence>
<dbReference type="Proteomes" id="UP000236736">
    <property type="component" value="Unassembled WGS sequence"/>
</dbReference>
<protein>
    <recommendedName>
        <fullName evidence="3">GDSL-like Lipase/Acylhydrolase</fullName>
    </recommendedName>
</protein>
<dbReference type="EMBL" id="FNVR01000014">
    <property type="protein sequence ID" value="SEG13243.1"/>
    <property type="molecule type" value="Genomic_DNA"/>
</dbReference>
<evidence type="ECO:0000313" key="2">
    <source>
        <dbReference type="Proteomes" id="UP000236736"/>
    </source>
</evidence>
<organism evidence="1 2">
    <name type="scientific">Algoriphagus boritolerans DSM 17298 = JCM 18970</name>
    <dbReference type="NCBI Taxonomy" id="1120964"/>
    <lineage>
        <taxon>Bacteria</taxon>
        <taxon>Pseudomonadati</taxon>
        <taxon>Bacteroidota</taxon>
        <taxon>Cytophagia</taxon>
        <taxon>Cytophagales</taxon>
        <taxon>Cyclobacteriaceae</taxon>
        <taxon>Algoriphagus</taxon>
    </lineage>
</organism>